<dbReference type="PANTHER" id="PTHR14237:SF19">
    <property type="entry name" value="MITOCHONDRIAL AMIDOXIME REDUCING COMPONENT 1"/>
    <property type="match status" value="1"/>
</dbReference>
<dbReference type="EMBL" id="JAERQG010000001">
    <property type="protein sequence ID" value="MBL0765030.1"/>
    <property type="molecule type" value="Genomic_DNA"/>
</dbReference>
<evidence type="ECO:0000256" key="1">
    <source>
        <dbReference type="ARBA" id="ARBA00022898"/>
    </source>
</evidence>
<proteinExistence type="predicted"/>
<dbReference type="Gene3D" id="3.40.640.10">
    <property type="entry name" value="Type I PLP-dependent aspartate aminotransferase-like (Major domain)"/>
    <property type="match status" value="1"/>
</dbReference>
<keyword evidence="1" id="KW-0663">Pyridoxal phosphate</keyword>
<organism evidence="3 4">
    <name type="scientific">Marivirga atlantica</name>
    <dbReference type="NCBI Taxonomy" id="1548457"/>
    <lineage>
        <taxon>Bacteria</taxon>
        <taxon>Pseudomonadati</taxon>
        <taxon>Bacteroidota</taxon>
        <taxon>Cytophagia</taxon>
        <taxon>Cytophagales</taxon>
        <taxon>Marivirgaceae</taxon>
        <taxon>Marivirga</taxon>
    </lineage>
</organism>
<protein>
    <submittedName>
        <fullName evidence="3">Aminotransferase class V-fold PLP-dependent enzyme</fullName>
    </submittedName>
</protein>
<evidence type="ECO:0000313" key="3">
    <source>
        <dbReference type="EMBL" id="MBL0765030.1"/>
    </source>
</evidence>
<keyword evidence="4" id="KW-1185">Reference proteome</keyword>
<dbReference type="PANTHER" id="PTHR14237">
    <property type="entry name" value="MOLYBDOPTERIN COFACTOR SULFURASE MOSC"/>
    <property type="match status" value="1"/>
</dbReference>
<feature type="domain" description="Aminotransferase class V" evidence="2">
    <location>
        <begin position="31"/>
        <end position="443"/>
    </location>
</feature>
<dbReference type="SUPFAM" id="SSF53383">
    <property type="entry name" value="PLP-dependent transferases"/>
    <property type="match status" value="1"/>
</dbReference>
<gene>
    <name evidence="3" type="ORF">JKP34_07185</name>
</gene>
<reference evidence="3" key="1">
    <citation type="submission" date="2021-01" db="EMBL/GenBank/DDBJ databases">
        <title>Marivirga sp. nov., isolated from intertidal surface sediments.</title>
        <authorList>
            <person name="Zhang M."/>
        </authorList>
    </citation>
    <scope>NUCLEOTIDE SEQUENCE</scope>
    <source>
        <strain evidence="3">SM1354</strain>
    </source>
</reference>
<dbReference type="InterPro" id="IPR015421">
    <property type="entry name" value="PyrdxlP-dep_Trfase_major"/>
</dbReference>
<dbReference type="AlphaFoldDB" id="A0A937AA13"/>
<dbReference type="Proteomes" id="UP000642920">
    <property type="component" value="Unassembled WGS sequence"/>
</dbReference>
<keyword evidence="3" id="KW-0032">Aminotransferase</keyword>
<dbReference type="GO" id="GO:0008483">
    <property type="term" value="F:transaminase activity"/>
    <property type="evidence" value="ECO:0007669"/>
    <property type="project" value="UniProtKB-KW"/>
</dbReference>
<keyword evidence="3" id="KW-0808">Transferase</keyword>
<dbReference type="InterPro" id="IPR015424">
    <property type="entry name" value="PyrdxlP-dep_Trfase"/>
</dbReference>
<sequence length="465" mass="52598">MLAINPDLQHEAFFENLAKNEFSRLADKKHVYLDYTGGNLYAQSLLDKHFNLLSKNVLGNPHSSNPSSQKATQLVNEAREKVISFFNASDYHCIFTQNASGALKIIGECYPFEQDGSFLLLADNHNSVNGIREYCQRKDGKFQYAKIQYEDLQINKELLSDLLTSSSPARNKLFAFPAQSNVSGVKHDLSWIKSAQENGWDVLLDAAAYVPTNKLDLKEIQPDYVSISFYKIFGYPTGLGCLFVKKSKFNKLIKPWFAGGTVTLVGVGAPYHYLAENHERFENGTINYLDIPAIKTGLEFMEEVGMERLNERTSSLMHYLFTGLTKLRHDNGKEIVKIFGPKDRNKSGSNLILNIFDEEGHLIPFEFFEEMANEQNISIRSGCFCNPGIDEINNCLTNDELSNYFLSRDKGNYEDMIAFLKKMRGATRVSVGMATTKNDLDVFLDFVKSFSNKQLSDLKVSQTLV</sequence>
<evidence type="ECO:0000259" key="2">
    <source>
        <dbReference type="Pfam" id="PF00266"/>
    </source>
</evidence>
<evidence type="ECO:0000313" key="4">
    <source>
        <dbReference type="Proteomes" id="UP000642920"/>
    </source>
</evidence>
<dbReference type="RefSeq" id="WP_201919149.1">
    <property type="nucleotide sequence ID" value="NZ_JAERQG010000001.1"/>
</dbReference>
<comment type="caution">
    <text evidence="3">The sequence shown here is derived from an EMBL/GenBank/DDBJ whole genome shotgun (WGS) entry which is preliminary data.</text>
</comment>
<dbReference type="Pfam" id="PF00266">
    <property type="entry name" value="Aminotran_5"/>
    <property type="match status" value="1"/>
</dbReference>
<dbReference type="InterPro" id="IPR000192">
    <property type="entry name" value="Aminotrans_V_dom"/>
</dbReference>
<accession>A0A937AA13</accession>
<name>A0A937AA13_9BACT</name>